<organism evidence="1 2">
    <name type="scientific">Podospora aff. communis PSN243</name>
    <dbReference type="NCBI Taxonomy" id="3040156"/>
    <lineage>
        <taxon>Eukaryota</taxon>
        <taxon>Fungi</taxon>
        <taxon>Dikarya</taxon>
        <taxon>Ascomycota</taxon>
        <taxon>Pezizomycotina</taxon>
        <taxon>Sordariomycetes</taxon>
        <taxon>Sordariomycetidae</taxon>
        <taxon>Sordariales</taxon>
        <taxon>Podosporaceae</taxon>
        <taxon>Podospora</taxon>
    </lineage>
</organism>
<dbReference type="EMBL" id="MU865940">
    <property type="protein sequence ID" value="KAK4449005.1"/>
    <property type="molecule type" value="Genomic_DNA"/>
</dbReference>
<dbReference type="AlphaFoldDB" id="A0AAV9GKF1"/>
<evidence type="ECO:0000313" key="2">
    <source>
        <dbReference type="Proteomes" id="UP001321760"/>
    </source>
</evidence>
<evidence type="ECO:0000313" key="1">
    <source>
        <dbReference type="EMBL" id="KAK4449005.1"/>
    </source>
</evidence>
<gene>
    <name evidence="1" type="ORF">QBC34DRAFT_101686</name>
</gene>
<protein>
    <recommendedName>
        <fullName evidence="3">TLDc domain-containing protein</fullName>
    </recommendedName>
</protein>
<accession>A0AAV9GKF1</accession>
<evidence type="ECO:0008006" key="3">
    <source>
        <dbReference type="Google" id="ProtNLM"/>
    </source>
</evidence>
<reference evidence="1" key="1">
    <citation type="journal article" date="2023" name="Mol. Phylogenet. Evol.">
        <title>Genome-scale phylogeny and comparative genomics of the fungal order Sordariales.</title>
        <authorList>
            <person name="Hensen N."/>
            <person name="Bonometti L."/>
            <person name="Westerberg I."/>
            <person name="Brannstrom I.O."/>
            <person name="Guillou S."/>
            <person name="Cros-Aarteil S."/>
            <person name="Calhoun S."/>
            <person name="Haridas S."/>
            <person name="Kuo A."/>
            <person name="Mondo S."/>
            <person name="Pangilinan J."/>
            <person name="Riley R."/>
            <person name="LaButti K."/>
            <person name="Andreopoulos B."/>
            <person name="Lipzen A."/>
            <person name="Chen C."/>
            <person name="Yan M."/>
            <person name="Daum C."/>
            <person name="Ng V."/>
            <person name="Clum A."/>
            <person name="Steindorff A."/>
            <person name="Ohm R.A."/>
            <person name="Martin F."/>
            <person name="Silar P."/>
            <person name="Natvig D.O."/>
            <person name="Lalanne C."/>
            <person name="Gautier V."/>
            <person name="Ament-Velasquez S.L."/>
            <person name="Kruys A."/>
            <person name="Hutchinson M.I."/>
            <person name="Powell A.J."/>
            <person name="Barry K."/>
            <person name="Miller A.N."/>
            <person name="Grigoriev I.V."/>
            <person name="Debuchy R."/>
            <person name="Gladieux P."/>
            <person name="Hiltunen Thoren M."/>
            <person name="Johannesson H."/>
        </authorList>
    </citation>
    <scope>NUCLEOTIDE SEQUENCE</scope>
    <source>
        <strain evidence="1">PSN243</strain>
    </source>
</reference>
<comment type="caution">
    <text evidence="1">The sequence shown here is derived from an EMBL/GenBank/DDBJ whole genome shotgun (WGS) entry which is preliminary data.</text>
</comment>
<sequence>MPPLSPPENISWPPREELFGLHPVATKPERTIEMRTQDLAARMNKTSAAGQAVTQSIASAVLELSQLEIKDEGWFRCFRELKEIIKPEDSSSHNTPEHPAGAEWVLAEAIDITNKLLQLALRSYQREQLEPTTRSVLGKFQGSFAATMANRGLQLLLDLTDLSTFAANQIASIIVFIAPPAVDGSPKDAFADTLARYLNWRWGEKGRAVLNWLIQFLLYVSQEAHSRPAHAAPLLLQYEGAKEPLTLRLEAQVRSHGFSDVVLQFCWVEGGVEDYYLRLVDLTDLISWLIATLRKPPDDQIAFTKTLVKMPKPTGIVPSSFAGASSCCLAIKLLAESREGGSLTPNSEQETQQPDGVSWSQAFAGANVAMGFVVPSRPDMMCGVELPLSILTSLSDVEVAPLRYKDGYLFKGSNVALFPERAFPESSFLSEQGAPTCLQWHIFREKGSTLVLDSESKQSQRHLRPLKTTLSGSQFMDSVRNTKRHFLR</sequence>
<reference evidence="1" key="2">
    <citation type="submission" date="2023-05" db="EMBL/GenBank/DDBJ databases">
        <authorList>
            <consortium name="Lawrence Berkeley National Laboratory"/>
            <person name="Steindorff A."/>
            <person name="Hensen N."/>
            <person name="Bonometti L."/>
            <person name="Westerberg I."/>
            <person name="Brannstrom I.O."/>
            <person name="Guillou S."/>
            <person name="Cros-Aarteil S."/>
            <person name="Calhoun S."/>
            <person name="Haridas S."/>
            <person name="Kuo A."/>
            <person name="Mondo S."/>
            <person name="Pangilinan J."/>
            <person name="Riley R."/>
            <person name="Labutti K."/>
            <person name="Andreopoulos B."/>
            <person name="Lipzen A."/>
            <person name="Chen C."/>
            <person name="Yanf M."/>
            <person name="Daum C."/>
            <person name="Ng V."/>
            <person name="Clum A."/>
            <person name="Ohm R."/>
            <person name="Martin F."/>
            <person name="Silar P."/>
            <person name="Natvig D."/>
            <person name="Lalanne C."/>
            <person name="Gautier V."/>
            <person name="Ament-Velasquez S.L."/>
            <person name="Kruys A."/>
            <person name="Hutchinson M.I."/>
            <person name="Powell A.J."/>
            <person name="Barry K."/>
            <person name="Miller A.N."/>
            <person name="Grigoriev I.V."/>
            <person name="Debuchy R."/>
            <person name="Gladieux P."/>
            <person name="Thoren M.H."/>
            <person name="Johannesson H."/>
        </authorList>
    </citation>
    <scope>NUCLEOTIDE SEQUENCE</scope>
    <source>
        <strain evidence="1">PSN243</strain>
    </source>
</reference>
<keyword evidence="2" id="KW-1185">Reference proteome</keyword>
<proteinExistence type="predicted"/>
<dbReference type="Proteomes" id="UP001321760">
    <property type="component" value="Unassembled WGS sequence"/>
</dbReference>
<name>A0AAV9GKF1_9PEZI</name>